<accession>A0A1J8QVJ1</accession>
<dbReference type="Proteomes" id="UP000183567">
    <property type="component" value="Unassembled WGS sequence"/>
</dbReference>
<proteinExistence type="predicted"/>
<keyword evidence="2" id="KW-1185">Reference proteome</keyword>
<name>A0A1J8QVJ1_9AGAM</name>
<gene>
    <name evidence="1" type="ORF">AZE42_11818</name>
</gene>
<dbReference type="AlphaFoldDB" id="A0A1J8QVJ1"/>
<dbReference type="STRING" id="180088.A0A1J8QVJ1"/>
<sequence length="37" mass="4432">MVVLFVLWERRLEKVIDDPSRAPSLWTPPPLMRPSIW</sequence>
<feature type="non-terminal residue" evidence="1">
    <location>
        <position position="37"/>
    </location>
</feature>
<comment type="caution">
    <text evidence="1">The sequence shown here is derived from an EMBL/GenBank/DDBJ whole genome shotgun (WGS) entry which is preliminary data.</text>
</comment>
<evidence type="ECO:0000313" key="1">
    <source>
        <dbReference type="EMBL" id="OJA15668.1"/>
    </source>
</evidence>
<organism evidence="1 2">
    <name type="scientific">Rhizopogon vesiculosus</name>
    <dbReference type="NCBI Taxonomy" id="180088"/>
    <lineage>
        <taxon>Eukaryota</taxon>
        <taxon>Fungi</taxon>
        <taxon>Dikarya</taxon>
        <taxon>Basidiomycota</taxon>
        <taxon>Agaricomycotina</taxon>
        <taxon>Agaricomycetes</taxon>
        <taxon>Agaricomycetidae</taxon>
        <taxon>Boletales</taxon>
        <taxon>Suillineae</taxon>
        <taxon>Rhizopogonaceae</taxon>
        <taxon>Rhizopogon</taxon>
    </lineage>
</organism>
<reference evidence="1 2" key="1">
    <citation type="submission" date="2016-03" db="EMBL/GenBank/DDBJ databases">
        <title>Comparative genomics of the ectomycorrhizal sister species Rhizopogon vinicolor and Rhizopogon vesiculosus (Basidiomycota: Boletales) reveals a divergence of the mating type B locus.</title>
        <authorList>
            <person name="Mujic A.B."/>
            <person name="Kuo A."/>
            <person name="Tritt A."/>
            <person name="Lipzen A."/>
            <person name="Chen C."/>
            <person name="Johnson J."/>
            <person name="Sharma A."/>
            <person name="Barry K."/>
            <person name="Grigoriev I.V."/>
            <person name="Spatafora J.W."/>
        </authorList>
    </citation>
    <scope>NUCLEOTIDE SEQUENCE [LARGE SCALE GENOMIC DNA]</scope>
    <source>
        <strain evidence="1 2">AM-OR11-056</strain>
    </source>
</reference>
<dbReference type="OrthoDB" id="5086884at2759"/>
<dbReference type="EMBL" id="LVVM01002955">
    <property type="protein sequence ID" value="OJA15668.1"/>
    <property type="molecule type" value="Genomic_DNA"/>
</dbReference>
<protein>
    <submittedName>
        <fullName evidence="1">Uncharacterized protein</fullName>
    </submittedName>
</protein>
<evidence type="ECO:0000313" key="2">
    <source>
        <dbReference type="Proteomes" id="UP000183567"/>
    </source>
</evidence>